<feature type="region of interest" description="Disordered" evidence="2">
    <location>
        <begin position="1"/>
        <end position="21"/>
    </location>
</feature>
<accession>A0AA39WYA9</accession>
<sequence length="322" mass="36307">MSTPIISKLSSPTPTTMTQPAGPEQFTIVLLGVTGAGKSTFASIASGKKVIVGHGVDPCTQDPLAVEFPLGDRNVILIDTPGFDDDLRSDVEILRDIADWLGKEGYITKDRPLDGLILLHPATHTVISRNERKRSRLLEKILGENAYSRVVIATTMWENIGPDCFTRSHSRRVGATGPWTNFCKKGATIIKHDNSTTSAHDIIQLIISNASNQKPGSKTQTLLDAAFATPLSEEIRAQLEEEVDLAWKLLQDHRKHRPPKEWKKSKDLLERSRYQHWEREMRDDWRREKKELEKTLKGHQKKLMGMETTIVRAINAFAKLFR</sequence>
<proteinExistence type="predicted"/>
<dbReference type="Proteomes" id="UP001175000">
    <property type="component" value="Unassembled WGS sequence"/>
</dbReference>
<feature type="compositionally biased region" description="Polar residues" evidence="2">
    <location>
        <begin position="1"/>
        <end position="19"/>
    </location>
</feature>
<keyword evidence="4" id="KW-0378">Hydrolase</keyword>
<organism evidence="4 5">
    <name type="scientific">Immersiella caudata</name>
    <dbReference type="NCBI Taxonomy" id="314043"/>
    <lineage>
        <taxon>Eukaryota</taxon>
        <taxon>Fungi</taxon>
        <taxon>Dikarya</taxon>
        <taxon>Ascomycota</taxon>
        <taxon>Pezizomycotina</taxon>
        <taxon>Sordariomycetes</taxon>
        <taxon>Sordariomycetidae</taxon>
        <taxon>Sordariales</taxon>
        <taxon>Lasiosphaeriaceae</taxon>
        <taxon>Immersiella</taxon>
    </lineage>
</organism>
<evidence type="ECO:0000256" key="1">
    <source>
        <dbReference type="SAM" id="Coils"/>
    </source>
</evidence>
<dbReference type="Gene3D" id="3.40.50.300">
    <property type="entry name" value="P-loop containing nucleotide triphosphate hydrolases"/>
    <property type="match status" value="1"/>
</dbReference>
<feature type="domain" description="G" evidence="3">
    <location>
        <begin position="27"/>
        <end position="93"/>
    </location>
</feature>
<keyword evidence="1" id="KW-0175">Coiled coil</keyword>
<evidence type="ECO:0000313" key="4">
    <source>
        <dbReference type="EMBL" id="KAK0623879.1"/>
    </source>
</evidence>
<name>A0AA39WYA9_9PEZI</name>
<dbReference type="InterPro" id="IPR006073">
    <property type="entry name" value="GTP-bd"/>
</dbReference>
<feature type="coiled-coil region" evidence="1">
    <location>
        <begin position="282"/>
        <end position="309"/>
    </location>
</feature>
<gene>
    <name evidence="4" type="ORF">B0T14DRAFT_602361</name>
</gene>
<dbReference type="SUPFAM" id="SSF52540">
    <property type="entry name" value="P-loop containing nucleoside triphosphate hydrolases"/>
    <property type="match status" value="1"/>
</dbReference>
<dbReference type="AlphaFoldDB" id="A0AA39WYA9"/>
<keyword evidence="5" id="KW-1185">Reference proteome</keyword>
<evidence type="ECO:0000256" key="2">
    <source>
        <dbReference type="SAM" id="MobiDB-lite"/>
    </source>
</evidence>
<protein>
    <submittedName>
        <fullName evidence="4">P-loop containing nucleoside triphosphate hydrolase protein</fullName>
    </submittedName>
</protein>
<evidence type="ECO:0000259" key="3">
    <source>
        <dbReference type="Pfam" id="PF01926"/>
    </source>
</evidence>
<dbReference type="GO" id="GO:0016787">
    <property type="term" value="F:hydrolase activity"/>
    <property type="evidence" value="ECO:0007669"/>
    <property type="project" value="UniProtKB-KW"/>
</dbReference>
<dbReference type="InterPro" id="IPR027417">
    <property type="entry name" value="P-loop_NTPase"/>
</dbReference>
<evidence type="ECO:0000313" key="5">
    <source>
        <dbReference type="Proteomes" id="UP001175000"/>
    </source>
</evidence>
<reference evidence="4" key="1">
    <citation type="submission" date="2023-06" db="EMBL/GenBank/DDBJ databases">
        <title>Genome-scale phylogeny and comparative genomics of the fungal order Sordariales.</title>
        <authorList>
            <consortium name="Lawrence Berkeley National Laboratory"/>
            <person name="Hensen N."/>
            <person name="Bonometti L."/>
            <person name="Westerberg I."/>
            <person name="Brannstrom I.O."/>
            <person name="Guillou S."/>
            <person name="Cros-Aarteil S."/>
            <person name="Calhoun S."/>
            <person name="Haridas S."/>
            <person name="Kuo A."/>
            <person name="Mondo S."/>
            <person name="Pangilinan J."/>
            <person name="Riley R."/>
            <person name="Labutti K."/>
            <person name="Andreopoulos B."/>
            <person name="Lipzen A."/>
            <person name="Chen C."/>
            <person name="Yanf M."/>
            <person name="Daum C."/>
            <person name="Ng V."/>
            <person name="Clum A."/>
            <person name="Steindorff A."/>
            <person name="Ohm R."/>
            <person name="Martin F."/>
            <person name="Silar P."/>
            <person name="Natvig D."/>
            <person name="Lalanne C."/>
            <person name="Gautier V."/>
            <person name="Ament-Velasquez S.L."/>
            <person name="Kruys A."/>
            <person name="Hutchinson M.I."/>
            <person name="Powell A.J."/>
            <person name="Barry K."/>
            <person name="Miller A.N."/>
            <person name="Grigoriev I.V."/>
            <person name="Debuchy R."/>
            <person name="Gladieux P."/>
            <person name="Thoren M.H."/>
            <person name="Johannesson H."/>
        </authorList>
    </citation>
    <scope>NUCLEOTIDE SEQUENCE</scope>
    <source>
        <strain evidence="4">CBS 606.72</strain>
    </source>
</reference>
<comment type="caution">
    <text evidence="4">The sequence shown here is derived from an EMBL/GenBank/DDBJ whole genome shotgun (WGS) entry which is preliminary data.</text>
</comment>
<dbReference type="GO" id="GO:0005525">
    <property type="term" value="F:GTP binding"/>
    <property type="evidence" value="ECO:0007669"/>
    <property type="project" value="InterPro"/>
</dbReference>
<dbReference type="EMBL" id="JAULSU010000003">
    <property type="protein sequence ID" value="KAK0623879.1"/>
    <property type="molecule type" value="Genomic_DNA"/>
</dbReference>
<dbReference type="Pfam" id="PF01926">
    <property type="entry name" value="MMR_HSR1"/>
    <property type="match status" value="1"/>
</dbReference>